<proteinExistence type="predicted"/>
<dbReference type="Proteomes" id="UP000237000">
    <property type="component" value="Unassembled WGS sequence"/>
</dbReference>
<reference evidence="3" key="1">
    <citation type="submission" date="2016-06" db="EMBL/GenBank/DDBJ databases">
        <title>Parallel loss of symbiosis genes in relatives of nitrogen-fixing non-legume Parasponia.</title>
        <authorList>
            <person name="Van Velzen R."/>
            <person name="Holmer R."/>
            <person name="Bu F."/>
            <person name="Rutten L."/>
            <person name="Van Zeijl A."/>
            <person name="Liu W."/>
            <person name="Santuari L."/>
            <person name="Cao Q."/>
            <person name="Sharma T."/>
            <person name="Shen D."/>
            <person name="Roswanjaya Y."/>
            <person name="Wardhani T."/>
            <person name="Kalhor M.S."/>
            <person name="Jansen J."/>
            <person name="Van den Hoogen J."/>
            <person name="Gungor B."/>
            <person name="Hartog M."/>
            <person name="Hontelez J."/>
            <person name="Verver J."/>
            <person name="Yang W.-C."/>
            <person name="Schijlen E."/>
            <person name="Repin R."/>
            <person name="Schilthuizen M."/>
            <person name="Schranz E."/>
            <person name="Heidstra R."/>
            <person name="Miyata K."/>
            <person name="Fedorova E."/>
            <person name="Kohlen W."/>
            <person name="Bisseling T."/>
            <person name="Smit S."/>
            <person name="Geurts R."/>
        </authorList>
    </citation>
    <scope>NUCLEOTIDE SEQUENCE [LARGE SCALE GENOMIC DNA]</scope>
    <source>
        <strain evidence="3">cv. RG33-2</strain>
    </source>
</reference>
<gene>
    <name evidence="2" type="ORF">TorRG33x02_091640</name>
</gene>
<dbReference type="PANTHER" id="PTHR34222:SF99">
    <property type="entry name" value="PROTEIN, PUTATIVE-RELATED"/>
    <property type="match status" value="1"/>
</dbReference>
<evidence type="ECO:0000313" key="3">
    <source>
        <dbReference type="Proteomes" id="UP000237000"/>
    </source>
</evidence>
<dbReference type="PANTHER" id="PTHR34222">
    <property type="entry name" value="GAG_PRE-INTEGRS DOMAIN-CONTAINING PROTEIN"/>
    <property type="match status" value="1"/>
</dbReference>
<keyword evidence="3" id="KW-1185">Reference proteome</keyword>
<evidence type="ECO:0000256" key="1">
    <source>
        <dbReference type="SAM" id="MobiDB-lite"/>
    </source>
</evidence>
<accession>A0A2P5FB03</accession>
<feature type="region of interest" description="Disordered" evidence="1">
    <location>
        <begin position="145"/>
        <end position="164"/>
    </location>
</feature>
<dbReference type="OrthoDB" id="1748863at2759"/>
<protein>
    <submittedName>
        <fullName evidence="2">Uncharacterized protein</fullName>
    </submittedName>
</protein>
<dbReference type="InParanoid" id="A0A2P5FB03"/>
<sequence length="209" mass="23371">MGLHDSFDQIRGLLLMDPMPPINKVFALVSQDEHQRKVGIPASNSSNTMAFATKAFAPKVSASHNGSFPYHNSGQYNSGGSKRNGNFGGYKGQKNERSFYTHCQYHGHMVDRCYKLYGYLPGYQPRQRDNSNYNSNNTTVNQVFAQSNSSSPASNNPPTVSNFSQNLDTTQYQQLKTMLSNYLTTIIKPALDLNCPISHLPQVYSFLCH</sequence>
<name>A0A2P5FB03_TREOI</name>
<dbReference type="EMBL" id="JXTC01000047">
    <property type="protein sequence ID" value="PON94965.1"/>
    <property type="molecule type" value="Genomic_DNA"/>
</dbReference>
<feature type="compositionally biased region" description="Low complexity" evidence="1">
    <location>
        <begin position="145"/>
        <end position="162"/>
    </location>
</feature>
<organism evidence="2 3">
    <name type="scientific">Trema orientale</name>
    <name type="common">Charcoal tree</name>
    <name type="synonym">Celtis orientalis</name>
    <dbReference type="NCBI Taxonomy" id="63057"/>
    <lineage>
        <taxon>Eukaryota</taxon>
        <taxon>Viridiplantae</taxon>
        <taxon>Streptophyta</taxon>
        <taxon>Embryophyta</taxon>
        <taxon>Tracheophyta</taxon>
        <taxon>Spermatophyta</taxon>
        <taxon>Magnoliopsida</taxon>
        <taxon>eudicotyledons</taxon>
        <taxon>Gunneridae</taxon>
        <taxon>Pentapetalae</taxon>
        <taxon>rosids</taxon>
        <taxon>fabids</taxon>
        <taxon>Rosales</taxon>
        <taxon>Cannabaceae</taxon>
        <taxon>Trema</taxon>
    </lineage>
</organism>
<comment type="caution">
    <text evidence="2">The sequence shown here is derived from an EMBL/GenBank/DDBJ whole genome shotgun (WGS) entry which is preliminary data.</text>
</comment>
<evidence type="ECO:0000313" key="2">
    <source>
        <dbReference type="EMBL" id="PON94965.1"/>
    </source>
</evidence>
<dbReference type="AlphaFoldDB" id="A0A2P5FB03"/>